<protein>
    <recommendedName>
        <fullName evidence="6">Probable membrane transporter protein</fullName>
    </recommendedName>
</protein>
<organism evidence="7 8">
    <name type="scientific">Vibrio aquaticus</name>
    <dbReference type="NCBI Taxonomy" id="2496559"/>
    <lineage>
        <taxon>Bacteria</taxon>
        <taxon>Pseudomonadati</taxon>
        <taxon>Pseudomonadota</taxon>
        <taxon>Gammaproteobacteria</taxon>
        <taxon>Vibrionales</taxon>
        <taxon>Vibrionaceae</taxon>
        <taxon>Vibrio</taxon>
    </lineage>
</organism>
<evidence type="ECO:0000256" key="5">
    <source>
        <dbReference type="ARBA" id="ARBA00023136"/>
    </source>
</evidence>
<accession>A0A432D288</accession>
<dbReference type="GO" id="GO:0005886">
    <property type="term" value="C:plasma membrane"/>
    <property type="evidence" value="ECO:0007669"/>
    <property type="project" value="UniProtKB-SubCell"/>
</dbReference>
<dbReference type="OrthoDB" id="6199315at2"/>
<comment type="subcellular location">
    <subcellularLocation>
        <location evidence="6">Cell membrane</location>
        <topology evidence="6">Multi-pass membrane protein</topology>
    </subcellularLocation>
    <subcellularLocation>
        <location evidence="1">Membrane</location>
        <topology evidence="1">Multi-pass membrane protein</topology>
    </subcellularLocation>
</comment>
<keyword evidence="8" id="KW-1185">Reference proteome</keyword>
<dbReference type="Proteomes" id="UP000268973">
    <property type="component" value="Unassembled WGS sequence"/>
</dbReference>
<feature type="transmembrane region" description="Helical" evidence="6">
    <location>
        <begin position="86"/>
        <end position="107"/>
    </location>
</feature>
<evidence type="ECO:0000313" key="8">
    <source>
        <dbReference type="Proteomes" id="UP000268973"/>
    </source>
</evidence>
<dbReference type="Pfam" id="PF01925">
    <property type="entry name" value="TauE"/>
    <property type="match status" value="1"/>
</dbReference>
<dbReference type="InterPro" id="IPR051598">
    <property type="entry name" value="TSUP/Inactive_protease-like"/>
</dbReference>
<feature type="transmembrane region" description="Helical" evidence="6">
    <location>
        <begin position="20"/>
        <end position="42"/>
    </location>
</feature>
<reference evidence="7 8" key="1">
    <citation type="submission" date="2018-12" db="EMBL/GenBank/DDBJ databases">
        <title>Vibrio sp. isolated from China Sea.</title>
        <authorList>
            <person name="Li Y."/>
        </authorList>
    </citation>
    <scope>NUCLEOTIDE SEQUENCE [LARGE SCALE GENOMIC DNA]</scope>
    <source>
        <strain evidence="7 8">BEI207</strain>
    </source>
</reference>
<keyword evidence="5 6" id="KW-0472">Membrane</keyword>
<evidence type="ECO:0000256" key="6">
    <source>
        <dbReference type="RuleBase" id="RU363041"/>
    </source>
</evidence>
<feature type="transmembrane region" description="Helical" evidence="6">
    <location>
        <begin position="229"/>
        <end position="250"/>
    </location>
</feature>
<comment type="caution">
    <text evidence="7">The sequence shown here is derived from an EMBL/GenBank/DDBJ whole genome shotgun (WGS) entry which is preliminary data.</text>
</comment>
<dbReference type="EMBL" id="RXZH01000001">
    <property type="protein sequence ID" value="RTZ18032.1"/>
    <property type="molecule type" value="Genomic_DNA"/>
</dbReference>
<proteinExistence type="inferred from homology"/>
<evidence type="ECO:0000256" key="1">
    <source>
        <dbReference type="ARBA" id="ARBA00004141"/>
    </source>
</evidence>
<keyword evidence="4 6" id="KW-1133">Transmembrane helix</keyword>
<gene>
    <name evidence="7" type="ORF">EJ063_04380</name>
</gene>
<comment type="similarity">
    <text evidence="2 6">Belongs to the 4-toluene sulfonate uptake permease (TSUP) (TC 2.A.102) family.</text>
</comment>
<evidence type="ECO:0000256" key="3">
    <source>
        <dbReference type="ARBA" id="ARBA00022692"/>
    </source>
</evidence>
<dbReference type="RefSeq" id="WP_126572779.1">
    <property type="nucleotide sequence ID" value="NZ_RXZH01000001.1"/>
</dbReference>
<feature type="transmembrane region" description="Helical" evidence="6">
    <location>
        <begin position="202"/>
        <end position="222"/>
    </location>
</feature>
<feature type="transmembrane region" description="Helical" evidence="6">
    <location>
        <begin position="256"/>
        <end position="275"/>
    </location>
</feature>
<dbReference type="AlphaFoldDB" id="A0A432D288"/>
<keyword evidence="6" id="KW-1003">Cell membrane</keyword>
<keyword evidence="3 6" id="KW-0812">Transmembrane</keyword>
<dbReference type="InterPro" id="IPR002781">
    <property type="entry name" value="TM_pro_TauE-like"/>
</dbReference>
<dbReference type="PANTHER" id="PTHR43701">
    <property type="entry name" value="MEMBRANE TRANSPORTER PROTEIN MJ0441-RELATED"/>
    <property type="match status" value="1"/>
</dbReference>
<feature type="transmembrane region" description="Helical" evidence="6">
    <location>
        <begin position="164"/>
        <end position="190"/>
    </location>
</feature>
<evidence type="ECO:0000256" key="4">
    <source>
        <dbReference type="ARBA" id="ARBA00022989"/>
    </source>
</evidence>
<evidence type="ECO:0000256" key="2">
    <source>
        <dbReference type="ARBA" id="ARBA00009142"/>
    </source>
</evidence>
<evidence type="ECO:0000313" key="7">
    <source>
        <dbReference type="EMBL" id="RTZ18032.1"/>
    </source>
</evidence>
<sequence>MDVIQFLLSLIQTELFEIKFVLGAFFGLCLGLTGVGGGVLLIPMLQIVCDMNPVLAVGTASLISSLVKVTASMSHIRAKNVSWPSACYLFVGALPVSIGVTQAVVYFNEDPLYSSYMNQVINTLIIIVMIGSLIAVLCKYLQQRRGTAAARILVDRQPYSNKKVAVLSGVFCGSILGSTGVGGGVLLLPVLNSVLKVDIKKAIGTSVVLAFFLSMVTALGYLSGGQADVHTAALFTLGSFLGIPIASWLLKSCSSNTIYIFTLNLIVISLLLTLFE</sequence>
<name>A0A432D288_9VIBR</name>
<feature type="transmembrane region" description="Helical" evidence="6">
    <location>
        <begin position="119"/>
        <end position="141"/>
    </location>
</feature>
<dbReference type="PANTHER" id="PTHR43701:SF2">
    <property type="entry name" value="MEMBRANE TRANSPORTER PROTEIN YJNA-RELATED"/>
    <property type="match status" value="1"/>
</dbReference>